<evidence type="ECO:0000313" key="2">
    <source>
        <dbReference type="Proteomes" id="UP000037747"/>
    </source>
</evidence>
<dbReference type="OrthoDB" id="334124at2157"/>
<gene>
    <name evidence="1" type="ORF">AMR74_09180</name>
</gene>
<sequence length="162" mass="17874">MDISDYRAEVAANRREHGFEAVDGRTDEFDRLWTARETDDTVGEVVVLATLVEADGADAETLLDAAAAFRDVLTDTVDPRPGRADGGEAPTPVGYVTLATPDPDASLLDAMSGFTVAKRRTNVFPLVYDTEAERLHRHEVPRLKGRGIYRRQAIDAERLFDL</sequence>
<reference evidence="1 2" key="1">
    <citation type="submission" date="2015-08" db="EMBL/GenBank/DDBJ databases">
        <title>Genomes of Isolates from Cabo Rojo, PR.</title>
        <authorList>
            <person name="Sanchez-Nieves R.L."/>
            <person name="Montalvo-Rodriguez R."/>
        </authorList>
    </citation>
    <scope>NUCLEOTIDE SEQUENCE [LARGE SCALE GENOMIC DNA]</scope>
    <source>
        <strain evidence="1 2">5</strain>
    </source>
</reference>
<dbReference type="RefSeq" id="WP_053771769.1">
    <property type="nucleotide sequence ID" value="NZ_LIST01000003.1"/>
</dbReference>
<comment type="caution">
    <text evidence="1">The sequence shown here is derived from an EMBL/GenBank/DDBJ whole genome shotgun (WGS) entry which is preliminary data.</text>
</comment>
<accession>A0A0M9AR16</accession>
<proteinExistence type="predicted"/>
<name>A0A0M9AR16_9EURY</name>
<dbReference type="Proteomes" id="UP000037747">
    <property type="component" value="Unassembled WGS sequence"/>
</dbReference>
<organism evidence="1 2">
    <name type="scientific">Halorubrum tropicale</name>
    <dbReference type="NCBI Taxonomy" id="1765655"/>
    <lineage>
        <taxon>Archaea</taxon>
        <taxon>Methanobacteriati</taxon>
        <taxon>Methanobacteriota</taxon>
        <taxon>Stenosarchaea group</taxon>
        <taxon>Halobacteria</taxon>
        <taxon>Halobacteriales</taxon>
        <taxon>Haloferacaceae</taxon>
        <taxon>Halorubrum</taxon>
    </lineage>
</organism>
<evidence type="ECO:0000313" key="1">
    <source>
        <dbReference type="EMBL" id="KOX96598.1"/>
    </source>
</evidence>
<dbReference type="PATRIC" id="fig|1705389.3.peg.2609"/>
<dbReference type="AlphaFoldDB" id="A0A0M9AR16"/>
<dbReference type="EMBL" id="LIST01000003">
    <property type="protein sequence ID" value="KOX96598.1"/>
    <property type="molecule type" value="Genomic_DNA"/>
</dbReference>
<keyword evidence="2" id="KW-1185">Reference proteome</keyword>
<protein>
    <submittedName>
        <fullName evidence="1">Uncharacterized protein</fullName>
    </submittedName>
</protein>